<feature type="binding site" evidence="7">
    <location>
        <position position="363"/>
    </location>
    <ligand>
        <name>deamido-NAD(+)</name>
        <dbReference type="ChEBI" id="CHEBI:58437"/>
        <note>ligand shared between two neighboring subunits</note>
    </ligand>
</feature>
<dbReference type="InterPro" id="IPR003694">
    <property type="entry name" value="NAD_synthase"/>
</dbReference>
<dbReference type="Proteomes" id="UP000196342">
    <property type="component" value="Unassembled WGS sequence"/>
</dbReference>
<evidence type="ECO:0000259" key="10">
    <source>
        <dbReference type="PROSITE" id="PS50263"/>
    </source>
</evidence>
<dbReference type="SUPFAM" id="SSF52402">
    <property type="entry name" value="Adenine nucleotide alpha hydrolases-like"/>
    <property type="match status" value="1"/>
</dbReference>
<feature type="active site" description="Nucleophile; for glutaminase activity" evidence="7">
    <location>
        <position position="143"/>
    </location>
</feature>
<dbReference type="HAMAP" id="MF_02090">
    <property type="entry name" value="NadE_glutamine_dep"/>
    <property type="match status" value="1"/>
</dbReference>
<feature type="active site" description="For glutaminase activity" evidence="7">
    <location>
        <position position="107"/>
    </location>
</feature>
<dbReference type="NCBIfam" id="NF010588">
    <property type="entry name" value="PRK13981.1"/>
    <property type="match status" value="1"/>
</dbReference>
<evidence type="ECO:0000313" key="12">
    <source>
        <dbReference type="Proteomes" id="UP000196342"/>
    </source>
</evidence>
<dbReference type="Gene3D" id="3.60.110.10">
    <property type="entry name" value="Carbon-nitrogen hydrolase"/>
    <property type="match status" value="1"/>
</dbReference>
<evidence type="ECO:0000256" key="4">
    <source>
        <dbReference type="ARBA" id="ARBA00022741"/>
    </source>
</evidence>
<accession>A0A202B6S2</accession>
<dbReference type="PIRSF" id="PIRSF006630">
    <property type="entry name" value="NADS_GAT"/>
    <property type="match status" value="1"/>
</dbReference>
<dbReference type="PROSITE" id="PS50263">
    <property type="entry name" value="CN_HYDROLASE"/>
    <property type="match status" value="1"/>
</dbReference>
<sequence length="530" mass="57832">MRIALAQFNPVVGDIAGNAQKIVDLANAALAQGADILLTPELALTGYSPEDLLLRDSFYREVARGLDIIEQLDDITVIVGHPARIGNERFNAATVLRDGNRLGQYHKMLLPNYEVFDECRYFTPGAAPLVFEQDGVKVGVLICEDAWQLEPAAEAADAGAELLLSLNASPFHRDKIETRHQVMRYRVEETGLPLAYANLVGGQDELVFDGGSFALDKAGNVAAQAAAYDDELLLVDFADGDFQPGRQAALPGAQESVYRALVVGVRDYIGKNGFPGALLGLSGGIDSALTLAVAVDALGADKVHAVMMPSRYTADISVTDSRDMIGRLGVKYDEIEIWPMYESFMAALAPSFAGLEMDTTEENLQARIRGTLLMALSNKSGKLVLTTGNKSEMTTGYCTLYGDMAGGFAVLKDVAKTLVFELCRWRNTVSDIIPERIITRPPSAELRPDQKDQDSLPPYEVLDAIMARYVEDNQSAADIIAAGFAEADVNRVVRLLKINEYKRRQAPVGPRVTQRGFGKDWRYPITNKFS</sequence>
<evidence type="ECO:0000256" key="5">
    <source>
        <dbReference type="ARBA" id="ARBA00022840"/>
    </source>
</evidence>
<comment type="caution">
    <text evidence="11">The sequence shown here is derived from an EMBL/GenBank/DDBJ whole genome shotgun (WGS) entry which is preliminary data.</text>
</comment>
<evidence type="ECO:0000313" key="11">
    <source>
        <dbReference type="EMBL" id="OVE47092.1"/>
    </source>
</evidence>
<dbReference type="InterPro" id="IPR022310">
    <property type="entry name" value="NAD/GMP_synthase"/>
</dbReference>
<evidence type="ECO:0000256" key="9">
    <source>
        <dbReference type="RuleBase" id="RU003811"/>
    </source>
</evidence>
<dbReference type="GO" id="GO:0005524">
    <property type="term" value="F:ATP binding"/>
    <property type="evidence" value="ECO:0007669"/>
    <property type="project" value="UniProtKB-UniRule"/>
</dbReference>
<feature type="binding site" evidence="7">
    <location>
        <position position="113"/>
    </location>
    <ligand>
        <name>L-glutamine</name>
        <dbReference type="ChEBI" id="CHEBI:58359"/>
    </ligand>
</feature>
<comment type="function">
    <text evidence="7">Catalyzes the ATP-dependent amidation of deamido-NAD to form NAD. Uses L-glutamine as a nitrogen source.</text>
</comment>
<feature type="binding site" evidence="7">
    <location>
        <position position="175"/>
    </location>
    <ligand>
        <name>L-glutamine</name>
        <dbReference type="ChEBI" id="CHEBI:58359"/>
    </ligand>
</feature>
<evidence type="ECO:0000256" key="3">
    <source>
        <dbReference type="ARBA" id="ARBA00022598"/>
    </source>
</evidence>
<name>A0A202B6S2_CHRVL</name>
<dbReference type="UniPathway" id="UPA00253">
    <property type="reaction ID" value="UER00334"/>
</dbReference>
<keyword evidence="6 7" id="KW-0520">NAD</keyword>
<feature type="binding site" evidence="7">
    <location>
        <position position="387"/>
    </location>
    <ligand>
        <name>ATP</name>
        <dbReference type="ChEBI" id="CHEBI:30616"/>
    </ligand>
</feature>
<feature type="binding site" evidence="7">
    <location>
        <position position="502"/>
    </location>
    <ligand>
        <name>deamido-NAD(+)</name>
        <dbReference type="ChEBI" id="CHEBI:58437"/>
        <note>ligand shared between two neighboring subunits</note>
    </ligand>
</feature>
<dbReference type="Gene3D" id="3.40.50.620">
    <property type="entry name" value="HUPs"/>
    <property type="match status" value="1"/>
</dbReference>
<feature type="binding site" evidence="7">
    <location>
        <begin position="280"/>
        <end position="287"/>
    </location>
    <ligand>
        <name>ATP</name>
        <dbReference type="ChEBI" id="CHEBI:30616"/>
    </ligand>
</feature>
<dbReference type="AlphaFoldDB" id="A0A202B6S2"/>
<organism evidence="11 12">
    <name type="scientific">Chromobacterium violaceum</name>
    <dbReference type="NCBI Taxonomy" id="536"/>
    <lineage>
        <taxon>Bacteria</taxon>
        <taxon>Pseudomonadati</taxon>
        <taxon>Pseudomonadota</taxon>
        <taxon>Betaproteobacteria</taxon>
        <taxon>Neisseriales</taxon>
        <taxon>Chromobacteriaceae</taxon>
        <taxon>Chromobacterium</taxon>
    </lineage>
</organism>
<feature type="binding site" evidence="7">
    <location>
        <position position="392"/>
    </location>
    <ligand>
        <name>deamido-NAD(+)</name>
        <dbReference type="ChEBI" id="CHEBI:58437"/>
        <note>ligand shared between two neighboring subunits</note>
    </ligand>
</feature>
<dbReference type="EC" id="6.3.5.1" evidence="7 8"/>
<dbReference type="GO" id="GO:0005737">
    <property type="term" value="C:cytoplasm"/>
    <property type="evidence" value="ECO:0007669"/>
    <property type="project" value="InterPro"/>
</dbReference>
<comment type="caution">
    <text evidence="7">Lacks conserved residue(s) required for the propagation of feature annotation.</text>
</comment>
<dbReference type="GO" id="GO:0009435">
    <property type="term" value="P:NAD+ biosynthetic process"/>
    <property type="evidence" value="ECO:0007669"/>
    <property type="project" value="UniProtKB-UniRule"/>
</dbReference>
<dbReference type="Pfam" id="PF02540">
    <property type="entry name" value="NAD_synthase"/>
    <property type="match status" value="1"/>
</dbReference>
<dbReference type="CDD" id="cd00553">
    <property type="entry name" value="NAD_synthase"/>
    <property type="match status" value="1"/>
</dbReference>
<comment type="similarity">
    <text evidence="2 7 8">In the C-terminal section; belongs to the NAD synthetase family.</text>
</comment>
<evidence type="ECO:0000256" key="2">
    <source>
        <dbReference type="ARBA" id="ARBA00007145"/>
    </source>
</evidence>
<feature type="active site" description="Proton acceptor; for glutaminase activity" evidence="7">
    <location>
        <position position="41"/>
    </location>
</feature>
<dbReference type="EMBL" id="NHOO01000013">
    <property type="protein sequence ID" value="OVE47092.1"/>
    <property type="molecule type" value="Genomic_DNA"/>
</dbReference>
<evidence type="ECO:0000256" key="8">
    <source>
        <dbReference type="PIRNR" id="PIRNR006630"/>
    </source>
</evidence>
<evidence type="ECO:0000256" key="1">
    <source>
        <dbReference type="ARBA" id="ARBA00005188"/>
    </source>
</evidence>
<keyword evidence="5 7" id="KW-0067">ATP-binding</keyword>
<dbReference type="NCBIfam" id="TIGR00552">
    <property type="entry name" value="nadE"/>
    <property type="match status" value="1"/>
</dbReference>
<proteinExistence type="inferred from homology"/>
<dbReference type="GO" id="GO:0003952">
    <property type="term" value="F:NAD+ synthase (glutamine-hydrolyzing) activity"/>
    <property type="evidence" value="ECO:0007669"/>
    <property type="project" value="UniProtKB-UniRule"/>
</dbReference>
<evidence type="ECO:0000256" key="7">
    <source>
        <dbReference type="HAMAP-Rule" id="MF_02090"/>
    </source>
</evidence>
<dbReference type="InterPro" id="IPR014445">
    <property type="entry name" value="Gln-dep_NAD_synthase"/>
</dbReference>
<dbReference type="Pfam" id="PF00795">
    <property type="entry name" value="CN_hydrolase"/>
    <property type="match status" value="1"/>
</dbReference>
<comment type="pathway">
    <text evidence="1 7 8">Cofactor biosynthesis; NAD(+) biosynthesis; NAD(+) from deamido-NAD(+) (L-Gln route): step 1/1.</text>
</comment>
<dbReference type="GO" id="GO:0008795">
    <property type="term" value="F:NAD+ synthase activity"/>
    <property type="evidence" value="ECO:0007669"/>
    <property type="project" value="UniProtKB-UniRule"/>
</dbReference>
<protein>
    <recommendedName>
        <fullName evidence="7 8">Glutamine-dependent NAD(+) synthetase</fullName>
        <ecNumber evidence="7 8">6.3.5.1</ecNumber>
    </recommendedName>
    <alternativeName>
        <fullName evidence="7 8">NAD(+) synthase [glutamine-hydrolyzing]</fullName>
    </alternativeName>
</protein>
<keyword evidence="4 7" id="KW-0547">Nucleotide-binding</keyword>
<dbReference type="InterPro" id="IPR036526">
    <property type="entry name" value="C-N_Hydrolase_sf"/>
</dbReference>
<dbReference type="CDD" id="cd07570">
    <property type="entry name" value="GAT_Gln-NAD-synth"/>
    <property type="match status" value="1"/>
</dbReference>
<dbReference type="PANTHER" id="PTHR23090">
    <property type="entry name" value="NH 3 /GLUTAMINE-DEPENDENT NAD + SYNTHETASE"/>
    <property type="match status" value="1"/>
</dbReference>
<dbReference type="PANTHER" id="PTHR23090:SF9">
    <property type="entry name" value="GLUTAMINE-DEPENDENT NAD(+) SYNTHETASE"/>
    <property type="match status" value="1"/>
</dbReference>
<dbReference type="InterPro" id="IPR003010">
    <property type="entry name" value="C-N_Hydrolase"/>
</dbReference>
<comment type="similarity">
    <text evidence="9">Belongs to the NAD synthetase family.</text>
</comment>
<dbReference type="InterPro" id="IPR014729">
    <property type="entry name" value="Rossmann-like_a/b/a_fold"/>
</dbReference>
<feature type="domain" description="CN hydrolase" evidence="10">
    <location>
        <begin position="1"/>
        <end position="242"/>
    </location>
</feature>
<reference evidence="11 12" key="1">
    <citation type="submission" date="2017-05" db="EMBL/GenBank/DDBJ databases">
        <title>Chromobacterium violaceum GHPS1 isolated from Hydrocarbon polluted soil in French Guiana display an awesome secondary metabolite arsenal and a battery of drug and heavy-metal-resistance and detoxification of xenobiotics proteins.</title>
        <authorList>
            <person name="Belbahri L."/>
        </authorList>
    </citation>
    <scope>NUCLEOTIDE SEQUENCE [LARGE SCALE GENOMIC DNA]</scope>
    <source>
        <strain evidence="11 12">GHPS1</strain>
    </source>
</reference>
<dbReference type="SUPFAM" id="SSF56317">
    <property type="entry name" value="Carbon-nitrogen hydrolase"/>
    <property type="match status" value="1"/>
</dbReference>
<dbReference type="FunFam" id="3.40.50.620:FF:000106">
    <property type="entry name" value="Glutamine-dependent NAD(+) synthetase"/>
    <property type="match status" value="1"/>
</dbReference>
<keyword evidence="3 7" id="KW-0436">Ligase</keyword>
<comment type="catalytic activity">
    <reaction evidence="7 8">
        <text>deamido-NAD(+) + L-glutamine + ATP + H2O = L-glutamate + AMP + diphosphate + NAD(+) + H(+)</text>
        <dbReference type="Rhea" id="RHEA:24384"/>
        <dbReference type="ChEBI" id="CHEBI:15377"/>
        <dbReference type="ChEBI" id="CHEBI:15378"/>
        <dbReference type="ChEBI" id="CHEBI:29985"/>
        <dbReference type="ChEBI" id="CHEBI:30616"/>
        <dbReference type="ChEBI" id="CHEBI:33019"/>
        <dbReference type="ChEBI" id="CHEBI:57540"/>
        <dbReference type="ChEBI" id="CHEBI:58359"/>
        <dbReference type="ChEBI" id="CHEBI:58437"/>
        <dbReference type="ChEBI" id="CHEBI:456215"/>
        <dbReference type="EC" id="6.3.5.1"/>
    </reaction>
</comment>
<evidence type="ECO:0000256" key="6">
    <source>
        <dbReference type="ARBA" id="ARBA00023027"/>
    </source>
</evidence>
<dbReference type="RefSeq" id="WP_087698292.1">
    <property type="nucleotide sequence ID" value="NZ_NHOO01000013.1"/>
</dbReference>
<gene>
    <name evidence="7" type="primary">nadE</name>
    <name evidence="11" type="ORF">CBW21_15615</name>
</gene>
<keyword evidence="12" id="KW-1185">Reference proteome</keyword>
<dbReference type="GO" id="GO:0004359">
    <property type="term" value="F:glutaminase activity"/>
    <property type="evidence" value="ECO:0007669"/>
    <property type="project" value="InterPro"/>
</dbReference>
<feature type="binding site" evidence="7">
    <location>
        <position position="169"/>
    </location>
    <ligand>
        <name>L-glutamine</name>
        <dbReference type="ChEBI" id="CHEBI:58359"/>
    </ligand>
</feature>